<evidence type="ECO:0000313" key="1">
    <source>
        <dbReference type="EMBL" id="WPC76051.1"/>
    </source>
</evidence>
<gene>
    <name evidence="1" type="ORF">R8Z52_24375</name>
</gene>
<dbReference type="RefSeq" id="WP_261896437.1">
    <property type="nucleotide sequence ID" value="NZ_AP024896.1"/>
</dbReference>
<dbReference type="InterPro" id="IPR007553">
    <property type="entry name" value="2-thiour_desulf"/>
</dbReference>
<organism evidence="1 2">
    <name type="scientific">Vibrio porteresiae DSM 19223</name>
    <dbReference type="NCBI Taxonomy" id="1123496"/>
    <lineage>
        <taxon>Bacteria</taxon>
        <taxon>Pseudomonadati</taxon>
        <taxon>Pseudomonadota</taxon>
        <taxon>Gammaproteobacteria</taxon>
        <taxon>Vibrionales</taxon>
        <taxon>Vibrionaceae</taxon>
        <taxon>Vibrio</taxon>
    </lineage>
</organism>
<name>A0ABZ0QKV1_9VIBR</name>
<sequence>MEKLLISACLAGDKVRYNGQSLPISGQLDALLRANFELVKCCPEVASGMPIPRASAEIVGGSAQLVLQAHARVEDNQGHNVTDDFVRGANMALQLCLSNNIRYALLAQGSPSCGSELVYDGTFSGVKKPGRGVTAELLIKHGITVFSPDSIQEYLNQQPHTSRD</sequence>
<accession>A0ABZ0QKV1</accession>
<dbReference type="PANTHER" id="PTHR30087">
    <property type="entry name" value="INNER MEMBRANE PROTEIN"/>
    <property type="match status" value="1"/>
</dbReference>
<reference evidence="1 2" key="1">
    <citation type="submission" date="2023-11" db="EMBL/GenBank/DDBJ databases">
        <title>Plant-associative lifestyle of Vibrio porteresiae and its evolutionary dynamics.</title>
        <authorList>
            <person name="Rameshkumar N."/>
            <person name="Kirti K."/>
        </authorList>
    </citation>
    <scope>NUCLEOTIDE SEQUENCE [LARGE SCALE GENOMIC DNA]</scope>
    <source>
        <strain evidence="1 2">MSSRF30</strain>
    </source>
</reference>
<evidence type="ECO:0000313" key="2">
    <source>
        <dbReference type="Proteomes" id="UP001304071"/>
    </source>
</evidence>
<dbReference type="PANTHER" id="PTHR30087:SF1">
    <property type="entry name" value="HYPOTHETICAL CYTOSOLIC PROTEIN"/>
    <property type="match status" value="1"/>
</dbReference>
<dbReference type="Proteomes" id="UP001304071">
    <property type="component" value="Chromosome 2"/>
</dbReference>
<protein>
    <submittedName>
        <fullName evidence="1">DUF523 domain-containing protein</fullName>
    </submittedName>
</protein>
<proteinExistence type="predicted"/>
<keyword evidence="2" id="KW-1185">Reference proteome</keyword>
<dbReference type="EMBL" id="CP138204">
    <property type="protein sequence ID" value="WPC76051.1"/>
    <property type="molecule type" value="Genomic_DNA"/>
</dbReference>
<dbReference type="Pfam" id="PF04463">
    <property type="entry name" value="2-thiour_desulf"/>
    <property type="match status" value="1"/>
</dbReference>